<comment type="caution">
    <text evidence="2">The sequence shown here is derived from an EMBL/GenBank/DDBJ whole genome shotgun (WGS) entry which is preliminary data.</text>
</comment>
<keyword evidence="3" id="KW-1185">Reference proteome</keyword>
<sequence length="325" mass="34482">MAERTYRALLVTNGTFPDDPGGLAPLLGPARDAELMRSALTDPHSGLHLPADVRVVADADQRGVMVALDEFFDGAARDDQLLLYYSGHGKLDAHGNLHLAARDTRADRIMSTGVAARAVVEMMAASRARAKVVLLDCCHSGGFKSAPDLPRHLGGRGVFVLASSLSVQLTRDAEQPGEPSPFTRHAAECLAAGHPATGGYVTVDDLYQHIAHRMADARLSTPQRRFDDAVDTVALARTPTADPDPDPALSPEAALTIAERVIAQAPDARAAIRAVSGHLDTAATDPALAEKVMLTYCLLHEAADEPEIAQAYLRRAEALRASPSA</sequence>
<dbReference type="NCBIfam" id="NF047832">
    <property type="entry name" value="caspase_w_EACC1"/>
    <property type="match status" value="1"/>
</dbReference>
<evidence type="ECO:0000259" key="1">
    <source>
        <dbReference type="Pfam" id="PF00656"/>
    </source>
</evidence>
<name>A0A421AUM9_9PSEU</name>
<dbReference type="AlphaFoldDB" id="A0A421AUM9"/>
<dbReference type="GO" id="GO:0004197">
    <property type="term" value="F:cysteine-type endopeptidase activity"/>
    <property type="evidence" value="ECO:0007669"/>
    <property type="project" value="InterPro"/>
</dbReference>
<feature type="domain" description="Peptidase C14 caspase" evidence="1">
    <location>
        <begin position="7"/>
        <end position="217"/>
    </location>
</feature>
<protein>
    <submittedName>
        <fullName evidence="2">Caspase domain-containing protein</fullName>
    </submittedName>
</protein>
<proteinExistence type="predicted"/>
<dbReference type="RefSeq" id="WP_170224711.1">
    <property type="nucleotide sequence ID" value="NZ_RCDD01000010.1"/>
</dbReference>
<dbReference type="Pfam" id="PF00656">
    <property type="entry name" value="Peptidase_C14"/>
    <property type="match status" value="1"/>
</dbReference>
<dbReference type="GO" id="GO:0006508">
    <property type="term" value="P:proteolysis"/>
    <property type="evidence" value="ECO:0007669"/>
    <property type="project" value="InterPro"/>
</dbReference>
<dbReference type="EMBL" id="RCDD01000010">
    <property type="protein sequence ID" value="RLK53795.1"/>
    <property type="molecule type" value="Genomic_DNA"/>
</dbReference>
<dbReference type="InterPro" id="IPR011600">
    <property type="entry name" value="Pept_C14_caspase"/>
</dbReference>
<evidence type="ECO:0000313" key="2">
    <source>
        <dbReference type="EMBL" id="RLK53795.1"/>
    </source>
</evidence>
<dbReference type="InterPro" id="IPR029030">
    <property type="entry name" value="Caspase-like_dom_sf"/>
</dbReference>
<dbReference type="SUPFAM" id="SSF52129">
    <property type="entry name" value="Caspase-like"/>
    <property type="match status" value="1"/>
</dbReference>
<dbReference type="Gene3D" id="3.40.50.1460">
    <property type="match status" value="1"/>
</dbReference>
<accession>A0A421AUM9</accession>
<reference evidence="2 3" key="1">
    <citation type="submission" date="2018-10" db="EMBL/GenBank/DDBJ databases">
        <title>Genomic Encyclopedia of Archaeal and Bacterial Type Strains, Phase II (KMG-II): from individual species to whole genera.</title>
        <authorList>
            <person name="Goeker M."/>
        </authorList>
    </citation>
    <scope>NUCLEOTIDE SEQUENCE [LARGE SCALE GENOMIC DNA]</scope>
    <source>
        <strain evidence="2 3">DSM 45657</strain>
    </source>
</reference>
<organism evidence="2 3">
    <name type="scientific">Actinokineospora cianjurensis</name>
    <dbReference type="NCBI Taxonomy" id="585224"/>
    <lineage>
        <taxon>Bacteria</taxon>
        <taxon>Bacillati</taxon>
        <taxon>Actinomycetota</taxon>
        <taxon>Actinomycetes</taxon>
        <taxon>Pseudonocardiales</taxon>
        <taxon>Pseudonocardiaceae</taxon>
        <taxon>Actinokineospora</taxon>
    </lineage>
</organism>
<gene>
    <name evidence="2" type="ORF">CLV68_6459</name>
</gene>
<dbReference type="Proteomes" id="UP000282454">
    <property type="component" value="Unassembled WGS sequence"/>
</dbReference>
<evidence type="ECO:0000313" key="3">
    <source>
        <dbReference type="Proteomes" id="UP000282454"/>
    </source>
</evidence>